<dbReference type="AlphaFoldDB" id="A0A948WZL5"/>
<dbReference type="SUPFAM" id="SSF63380">
    <property type="entry name" value="Riboflavin synthase domain-like"/>
    <property type="match status" value="1"/>
</dbReference>
<protein>
    <submittedName>
        <fullName evidence="8">Ferric reductase-like transmembrane domain-containing protein</fullName>
    </submittedName>
</protein>
<keyword evidence="3 6" id="KW-1133">Transmembrane helix</keyword>
<organism evidence="8 9">
    <name type="scientific">Candidatus Anaerobiospirillum pullicola</name>
    <dbReference type="NCBI Taxonomy" id="2838451"/>
    <lineage>
        <taxon>Bacteria</taxon>
        <taxon>Pseudomonadati</taxon>
        <taxon>Pseudomonadota</taxon>
        <taxon>Gammaproteobacteria</taxon>
        <taxon>Aeromonadales</taxon>
        <taxon>Succinivibrionaceae</taxon>
        <taxon>Anaerobiospirillum</taxon>
    </lineage>
</organism>
<proteinExistence type="predicted"/>
<evidence type="ECO:0000256" key="2">
    <source>
        <dbReference type="ARBA" id="ARBA00022692"/>
    </source>
</evidence>
<dbReference type="InterPro" id="IPR050369">
    <property type="entry name" value="RBOH/FRE"/>
</dbReference>
<feature type="transmembrane region" description="Helical" evidence="6">
    <location>
        <begin position="201"/>
        <end position="221"/>
    </location>
</feature>
<accession>A0A948WZL5</accession>
<dbReference type="InterPro" id="IPR039261">
    <property type="entry name" value="FNR_nucleotide-bd"/>
</dbReference>
<feature type="transmembrane region" description="Helical" evidence="6">
    <location>
        <begin position="78"/>
        <end position="99"/>
    </location>
</feature>
<dbReference type="EMBL" id="JAHLFE010000177">
    <property type="protein sequence ID" value="MBU3844903.1"/>
    <property type="molecule type" value="Genomic_DNA"/>
</dbReference>
<keyword evidence="2 6" id="KW-0812">Transmembrane</keyword>
<evidence type="ECO:0000256" key="5">
    <source>
        <dbReference type="ARBA" id="ARBA00023136"/>
    </source>
</evidence>
<dbReference type="Gene3D" id="3.40.50.80">
    <property type="entry name" value="Nucleotide-binding domain of ferredoxin-NADP reductase (FNR) module"/>
    <property type="match status" value="1"/>
</dbReference>
<evidence type="ECO:0000313" key="8">
    <source>
        <dbReference type="EMBL" id="MBU3844903.1"/>
    </source>
</evidence>
<evidence type="ECO:0000256" key="3">
    <source>
        <dbReference type="ARBA" id="ARBA00022989"/>
    </source>
</evidence>
<feature type="transmembrane region" description="Helical" evidence="6">
    <location>
        <begin position="146"/>
        <end position="165"/>
    </location>
</feature>
<evidence type="ECO:0000259" key="7">
    <source>
        <dbReference type="PROSITE" id="PS51384"/>
    </source>
</evidence>
<name>A0A948WZL5_9GAMM</name>
<feature type="transmembrane region" description="Helical" evidence="6">
    <location>
        <begin position="177"/>
        <end position="195"/>
    </location>
</feature>
<feature type="transmembrane region" description="Helical" evidence="6">
    <location>
        <begin position="12"/>
        <end position="32"/>
    </location>
</feature>
<dbReference type="GO" id="GO:0005886">
    <property type="term" value="C:plasma membrane"/>
    <property type="evidence" value="ECO:0007669"/>
    <property type="project" value="TreeGrafter"/>
</dbReference>
<dbReference type="PANTHER" id="PTHR11972:SF69">
    <property type="entry name" value="FERRIC REDUCTION OXIDASE 6-RELATED"/>
    <property type="match status" value="1"/>
</dbReference>
<dbReference type="PROSITE" id="PS51384">
    <property type="entry name" value="FAD_FR"/>
    <property type="match status" value="1"/>
</dbReference>
<dbReference type="Proteomes" id="UP000733611">
    <property type="component" value="Unassembled WGS sequence"/>
</dbReference>
<dbReference type="Gene3D" id="2.40.30.10">
    <property type="entry name" value="Translation factors"/>
    <property type="match status" value="1"/>
</dbReference>
<evidence type="ECO:0000256" key="1">
    <source>
        <dbReference type="ARBA" id="ARBA00004141"/>
    </source>
</evidence>
<dbReference type="InterPro" id="IPR017938">
    <property type="entry name" value="Riboflavin_synthase-like_b-brl"/>
</dbReference>
<dbReference type="InterPro" id="IPR013130">
    <property type="entry name" value="Fe3_Rdtase_TM_dom"/>
</dbReference>
<feature type="transmembrane region" description="Helical" evidence="6">
    <location>
        <begin position="44"/>
        <end position="66"/>
    </location>
</feature>
<dbReference type="Pfam" id="PF01794">
    <property type="entry name" value="Ferric_reduct"/>
    <property type="match status" value="1"/>
</dbReference>
<evidence type="ECO:0000256" key="6">
    <source>
        <dbReference type="SAM" id="Phobius"/>
    </source>
</evidence>
<reference evidence="8" key="1">
    <citation type="journal article" date="2021" name="PeerJ">
        <title>Extensive microbial diversity within the chicken gut microbiome revealed by metagenomics and culture.</title>
        <authorList>
            <person name="Gilroy R."/>
            <person name="Ravi A."/>
            <person name="Getino M."/>
            <person name="Pursley I."/>
            <person name="Horton D.L."/>
            <person name="Alikhan N.F."/>
            <person name="Baker D."/>
            <person name="Gharbi K."/>
            <person name="Hall N."/>
            <person name="Watson M."/>
            <person name="Adriaenssens E.M."/>
            <person name="Foster-Nyarko E."/>
            <person name="Jarju S."/>
            <person name="Secka A."/>
            <person name="Antonio M."/>
            <person name="Oren A."/>
            <person name="Chaudhuri R.R."/>
            <person name="La Ragione R."/>
            <person name="Hildebrand F."/>
            <person name="Pallen M.J."/>
        </authorList>
    </citation>
    <scope>NUCLEOTIDE SEQUENCE</scope>
    <source>
        <strain evidence="8">378</strain>
    </source>
</reference>
<comment type="subcellular location">
    <subcellularLocation>
        <location evidence="1">Membrane</location>
        <topology evidence="1">Multi-pass membrane protein</topology>
    </subcellularLocation>
</comment>
<dbReference type="PANTHER" id="PTHR11972">
    <property type="entry name" value="NADPH OXIDASE"/>
    <property type="match status" value="1"/>
</dbReference>
<comment type="caution">
    <text evidence="8">The sequence shown here is derived from an EMBL/GenBank/DDBJ whole genome shotgun (WGS) entry which is preliminary data.</text>
</comment>
<dbReference type="InterPro" id="IPR017927">
    <property type="entry name" value="FAD-bd_FR_type"/>
</dbReference>
<sequence>MSKGFSAHPIAAAFGLLAICLICYAVGLMYITPPDTLKGGIRELQFFSGATTWVMFSVLVITAARPKGLERWFVLDKYYLFHKFVAFMCVLLAFLHYHAKQVGRAILPDLFTFASAPAKAAATAAGATPASGASSFSWRLLAEESGLVLTYTALALVILTVLFFIPYKHWQKTHRLFPLLYLLMIFHAVYLTENYQYTSPLFILVVLTTIIAIPCALMSLCGRAGSAKRFPATLVSSETGERYLRLKFQTDKAVPAGSFVLLKLKGSNPHPYTVALADDTSLTLFIRKTSRFAHTLQQLAVNTEVTLEGPYGEAAFNLPEGERTLFVFQGAGMAQLPAVLQTLQESKQAPQAHILILARNAQDELYAQCQQQLAELQTQGLELELHFSEKAGHFADANCKELFRAKYNRVYFCGGQEVKAMLYKAYQHGGGHKRNFVCEYTAWRSFAACN</sequence>
<feature type="domain" description="FAD-binding FR-type" evidence="7">
    <location>
        <begin position="227"/>
        <end position="317"/>
    </location>
</feature>
<dbReference type="SUPFAM" id="SSF52343">
    <property type="entry name" value="Ferredoxin reductase-like, C-terminal NADP-linked domain"/>
    <property type="match status" value="1"/>
</dbReference>
<gene>
    <name evidence="8" type="ORF">H9847_08605</name>
</gene>
<keyword evidence="4" id="KW-0560">Oxidoreductase</keyword>
<evidence type="ECO:0000313" key="9">
    <source>
        <dbReference type="Proteomes" id="UP000733611"/>
    </source>
</evidence>
<keyword evidence="5 6" id="KW-0472">Membrane</keyword>
<reference evidence="8" key="2">
    <citation type="submission" date="2021-04" db="EMBL/GenBank/DDBJ databases">
        <authorList>
            <person name="Gilroy R."/>
        </authorList>
    </citation>
    <scope>NUCLEOTIDE SEQUENCE</scope>
    <source>
        <strain evidence="8">378</strain>
    </source>
</reference>
<evidence type="ECO:0000256" key="4">
    <source>
        <dbReference type="ARBA" id="ARBA00023002"/>
    </source>
</evidence>
<dbReference type="GO" id="GO:0016491">
    <property type="term" value="F:oxidoreductase activity"/>
    <property type="evidence" value="ECO:0007669"/>
    <property type="project" value="UniProtKB-KW"/>
</dbReference>